<name>A0A8X6X454_9ARAC</name>
<sequence length="136" mass="15876">MWSCVTQMFEQNLSIDDSIMFLHLISKSHNFKLEKGNEEDFVKAKIQELISFPMKRKEGLVLMHTAMKQDSKLYIENWGPIIIGSLKCHDSYIPKKLVLKILNVIVENFSQESVYNDAFQRFIPEILPLLLNVDDE</sequence>
<reference evidence="1" key="1">
    <citation type="submission" date="2020-08" db="EMBL/GenBank/DDBJ databases">
        <title>Multicomponent nature underlies the extraordinary mechanical properties of spider dragline silk.</title>
        <authorList>
            <person name="Kono N."/>
            <person name="Nakamura H."/>
            <person name="Mori M."/>
            <person name="Yoshida Y."/>
            <person name="Ohtoshi R."/>
            <person name="Malay A.D."/>
            <person name="Moran D.A.P."/>
            <person name="Tomita M."/>
            <person name="Numata K."/>
            <person name="Arakawa K."/>
        </authorList>
    </citation>
    <scope>NUCLEOTIDE SEQUENCE</scope>
</reference>
<dbReference type="Proteomes" id="UP000886998">
    <property type="component" value="Unassembled WGS sequence"/>
</dbReference>
<protein>
    <submittedName>
        <fullName evidence="1">Uncharacterized protein</fullName>
    </submittedName>
</protein>
<organism evidence="1 2">
    <name type="scientific">Trichonephila inaurata madagascariensis</name>
    <dbReference type="NCBI Taxonomy" id="2747483"/>
    <lineage>
        <taxon>Eukaryota</taxon>
        <taxon>Metazoa</taxon>
        <taxon>Ecdysozoa</taxon>
        <taxon>Arthropoda</taxon>
        <taxon>Chelicerata</taxon>
        <taxon>Arachnida</taxon>
        <taxon>Araneae</taxon>
        <taxon>Araneomorphae</taxon>
        <taxon>Entelegynae</taxon>
        <taxon>Araneoidea</taxon>
        <taxon>Nephilidae</taxon>
        <taxon>Trichonephila</taxon>
        <taxon>Trichonephila inaurata</taxon>
    </lineage>
</organism>
<evidence type="ECO:0000313" key="1">
    <source>
        <dbReference type="EMBL" id="GFY45689.1"/>
    </source>
</evidence>
<dbReference type="AlphaFoldDB" id="A0A8X6X454"/>
<evidence type="ECO:0000313" key="2">
    <source>
        <dbReference type="Proteomes" id="UP000886998"/>
    </source>
</evidence>
<comment type="caution">
    <text evidence="1">The sequence shown here is derived from an EMBL/GenBank/DDBJ whole genome shotgun (WGS) entry which is preliminary data.</text>
</comment>
<feature type="non-terminal residue" evidence="1">
    <location>
        <position position="136"/>
    </location>
</feature>
<proteinExistence type="predicted"/>
<accession>A0A8X6X454</accession>
<keyword evidence="2" id="KW-1185">Reference proteome</keyword>
<gene>
    <name evidence="1" type="ORF">TNIN_179771</name>
</gene>
<dbReference type="EMBL" id="BMAV01004973">
    <property type="protein sequence ID" value="GFY45689.1"/>
    <property type="molecule type" value="Genomic_DNA"/>
</dbReference>